<keyword evidence="4" id="KW-1185">Reference proteome</keyword>
<dbReference type="SMART" id="SM00458">
    <property type="entry name" value="RICIN"/>
    <property type="match status" value="1"/>
</dbReference>
<dbReference type="AlphaFoldDB" id="A0A563EX97"/>
<evidence type="ECO:0000313" key="4">
    <source>
        <dbReference type="Proteomes" id="UP000316639"/>
    </source>
</evidence>
<dbReference type="Gene3D" id="2.80.10.50">
    <property type="match status" value="2"/>
</dbReference>
<sequence>MLSTRLARRKLVGFLAGLLGATILMAGTSVAAAGNGGTSRESAVSGIAAWQYYELRARHSDKCLDVDGRGAGGAGADFANVMQYQCWGGANQQWRFAYVGNGYYELRARHSDKCLDVDGRGAGGAGADFANVMQYQCWGGVNQQWRFAYIGS</sequence>
<proteinExistence type="predicted"/>
<dbReference type="InterPro" id="IPR000772">
    <property type="entry name" value="Ricin_B_lectin"/>
</dbReference>
<dbReference type="Proteomes" id="UP000316639">
    <property type="component" value="Unassembled WGS sequence"/>
</dbReference>
<dbReference type="EMBL" id="VOBR01000007">
    <property type="protein sequence ID" value="TWP51754.1"/>
    <property type="molecule type" value="Genomic_DNA"/>
</dbReference>
<feature type="chain" id="PRO_5039203345" evidence="1">
    <location>
        <begin position="27"/>
        <end position="152"/>
    </location>
</feature>
<organism evidence="3 4">
    <name type="scientific">Lentzea tibetensis</name>
    <dbReference type="NCBI Taxonomy" id="2591470"/>
    <lineage>
        <taxon>Bacteria</taxon>
        <taxon>Bacillati</taxon>
        <taxon>Actinomycetota</taxon>
        <taxon>Actinomycetes</taxon>
        <taxon>Pseudonocardiales</taxon>
        <taxon>Pseudonocardiaceae</taxon>
        <taxon>Lentzea</taxon>
    </lineage>
</organism>
<reference evidence="3 4" key="1">
    <citation type="submission" date="2019-07" db="EMBL/GenBank/DDBJ databases">
        <title>Lentzea xizangensis sp. nov., isolated from Qinghai-Tibetan Plateau Soils.</title>
        <authorList>
            <person name="Huang J."/>
        </authorList>
    </citation>
    <scope>NUCLEOTIDE SEQUENCE [LARGE SCALE GENOMIC DNA]</scope>
    <source>
        <strain evidence="3 4">FXJ1.1311</strain>
    </source>
</reference>
<dbReference type="Pfam" id="PF14200">
    <property type="entry name" value="RicinB_lectin_2"/>
    <property type="match status" value="1"/>
</dbReference>
<dbReference type="SUPFAM" id="SSF50370">
    <property type="entry name" value="Ricin B-like lectins"/>
    <property type="match status" value="1"/>
</dbReference>
<dbReference type="InterPro" id="IPR035992">
    <property type="entry name" value="Ricin_B-like_lectins"/>
</dbReference>
<evidence type="ECO:0000313" key="3">
    <source>
        <dbReference type="EMBL" id="TWP51754.1"/>
    </source>
</evidence>
<dbReference type="OrthoDB" id="5381276at2"/>
<comment type="caution">
    <text evidence="3">The sequence shown here is derived from an EMBL/GenBank/DDBJ whole genome shotgun (WGS) entry which is preliminary data.</text>
</comment>
<evidence type="ECO:0000256" key="1">
    <source>
        <dbReference type="SAM" id="SignalP"/>
    </source>
</evidence>
<keyword evidence="1" id="KW-0732">Signal</keyword>
<feature type="domain" description="Ricin B lectin" evidence="2">
    <location>
        <begin position="8"/>
        <end position="148"/>
    </location>
</feature>
<gene>
    <name evidence="3" type="ORF">FKR81_12880</name>
</gene>
<protein>
    <submittedName>
        <fullName evidence="3">RICIN domain-containing protein</fullName>
    </submittedName>
</protein>
<name>A0A563EX97_9PSEU</name>
<feature type="signal peptide" evidence="1">
    <location>
        <begin position="1"/>
        <end position="26"/>
    </location>
</feature>
<accession>A0A563EX97</accession>
<dbReference type="PROSITE" id="PS50231">
    <property type="entry name" value="RICIN_B_LECTIN"/>
    <property type="match status" value="1"/>
</dbReference>
<evidence type="ECO:0000259" key="2">
    <source>
        <dbReference type="SMART" id="SM00458"/>
    </source>
</evidence>